<dbReference type="InterPro" id="IPR004859">
    <property type="entry name" value="Xrn1_N"/>
</dbReference>
<proteinExistence type="inferred from homology"/>
<evidence type="ECO:0000313" key="3">
    <source>
        <dbReference type="EMBL" id="ATZ80835.1"/>
    </source>
</evidence>
<evidence type="ECO:0000313" key="4">
    <source>
        <dbReference type="Proteomes" id="UP000240325"/>
    </source>
</evidence>
<protein>
    <submittedName>
        <fullName evidence="3">5'-3' exoribonuclease</fullName>
    </submittedName>
</protein>
<dbReference type="GO" id="GO:0003723">
    <property type="term" value="F:RNA binding"/>
    <property type="evidence" value="ECO:0007669"/>
    <property type="project" value="TreeGrafter"/>
</dbReference>
<accession>A0A2H4UVI0</accession>
<name>A0A2H4UVI0_9VIRU</name>
<dbReference type="Pfam" id="PF03159">
    <property type="entry name" value="XRN_N"/>
    <property type="match status" value="2"/>
</dbReference>
<dbReference type="InterPro" id="IPR027073">
    <property type="entry name" value="5_3_exoribonuclease"/>
</dbReference>
<evidence type="ECO:0000256" key="1">
    <source>
        <dbReference type="ARBA" id="ARBA00038299"/>
    </source>
</evidence>
<sequence length="459" mass="53655">MGIKNYNKWMRDNHAPAFKQYWLKFYDHLYIDINFALHFSHYNATSEKEILVRLQWFIDSVILAFMPSTSITLASDCQAPMAKLLTQRDRRQSYEPISNLESSSLLFTAGTKFMNTLEDKLKNYIDKIRILYNIKINCLFDKEGEAELKLKKEIMINSQKYPSDTHMMISNDADIIAMFAMFDIDILPNIFVCLNLGLNKKKECEIVSIGKLMDCHVKKYGMTKSFGADFTLMSIMMGNDYLPKLHFLTIDKVFDSYKNMVHYSDSNNLVNNNGINYYALILLIQGIMAMTKSCYLTSFTLNDYNVALYENYVEGLLWCLDMYKNGECKRYDYMYESEDIPHPFGLIMYLESKKDKLCFSDTIFPCANIKLYPILVLPKNAFGIIDAELYEFAEQCKILYEKESCQKCNEIYVKIKDSNDECGTKKYKNELKLHEATHQRIIASDIIDIIKDYDKYKEI</sequence>
<keyword evidence="4" id="KW-1185">Reference proteome</keyword>
<reference evidence="3" key="1">
    <citation type="journal article" date="2017" name="Elife">
        <title>The kinetoplastid-infecting Bodo saltans virus (BsV), a window into the most abundant giant viruses in the sea.</title>
        <authorList>
            <person name="Deeg C.M."/>
            <person name="Chow C.-E.T."/>
            <person name="Suttle C.A."/>
        </authorList>
    </citation>
    <scope>NUCLEOTIDE SEQUENCE</scope>
    <source>
        <strain evidence="3">NG1</strain>
    </source>
</reference>
<gene>
    <name evidence="3" type="ORF">BMW23_0789</name>
</gene>
<dbReference type="GO" id="GO:0000956">
    <property type="term" value="P:nuclear-transcribed mRNA catabolic process"/>
    <property type="evidence" value="ECO:0007669"/>
    <property type="project" value="TreeGrafter"/>
</dbReference>
<dbReference type="EMBL" id="MF782455">
    <property type="protein sequence ID" value="ATZ80835.1"/>
    <property type="molecule type" value="Genomic_DNA"/>
</dbReference>
<dbReference type="Proteomes" id="UP000240325">
    <property type="component" value="Segment"/>
</dbReference>
<dbReference type="Gene3D" id="3.40.50.12390">
    <property type="match status" value="1"/>
</dbReference>
<comment type="similarity">
    <text evidence="1">Belongs to the 5'-3' exonuclease family.</text>
</comment>
<dbReference type="GO" id="GO:0004534">
    <property type="term" value="F:5'-3' RNA exonuclease activity"/>
    <property type="evidence" value="ECO:0007669"/>
    <property type="project" value="TreeGrafter"/>
</dbReference>
<feature type="domain" description="Xrn1 N-terminal" evidence="2">
    <location>
        <begin position="1"/>
        <end position="92"/>
    </location>
</feature>
<feature type="domain" description="Xrn1 N-terminal" evidence="2">
    <location>
        <begin position="103"/>
        <end position="178"/>
    </location>
</feature>
<dbReference type="PANTHER" id="PTHR12341:SF7">
    <property type="entry name" value="5'-3' EXORIBONUCLEASE 1"/>
    <property type="match status" value="1"/>
</dbReference>
<dbReference type="PANTHER" id="PTHR12341">
    <property type="entry name" value="5'-&gt;3' EXORIBONUCLEASE"/>
    <property type="match status" value="1"/>
</dbReference>
<evidence type="ECO:0000259" key="2">
    <source>
        <dbReference type="Pfam" id="PF03159"/>
    </source>
</evidence>
<organism evidence="3">
    <name type="scientific">Bodo saltans virus</name>
    <dbReference type="NCBI Taxonomy" id="2024608"/>
    <lineage>
        <taxon>Viruses</taxon>
        <taxon>Varidnaviria</taxon>
        <taxon>Bamfordvirae</taxon>
        <taxon>Nucleocytoviricota</taxon>
        <taxon>Megaviricetes</taxon>
        <taxon>Imitervirales</taxon>
        <taxon>Mimiviridae</taxon>
        <taxon>Klosneuvirinae</taxon>
        <taxon>Theiavirus</taxon>
        <taxon>Theiavirus salishense</taxon>
    </lineage>
</organism>